<dbReference type="RefSeq" id="XP_008783787.2">
    <property type="nucleotide sequence ID" value="XM_008785565.4"/>
</dbReference>
<keyword evidence="4" id="KW-0238">DNA-binding</keyword>
<organism evidence="8 9">
    <name type="scientific">Phoenix dactylifera</name>
    <name type="common">Date palm</name>
    <dbReference type="NCBI Taxonomy" id="42345"/>
    <lineage>
        <taxon>Eukaryota</taxon>
        <taxon>Viridiplantae</taxon>
        <taxon>Streptophyta</taxon>
        <taxon>Embryophyta</taxon>
        <taxon>Tracheophyta</taxon>
        <taxon>Spermatophyta</taxon>
        <taxon>Magnoliopsida</taxon>
        <taxon>Liliopsida</taxon>
        <taxon>Arecaceae</taxon>
        <taxon>Coryphoideae</taxon>
        <taxon>Phoeniceae</taxon>
        <taxon>Phoenix</taxon>
    </lineage>
</organism>
<proteinExistence type="inferred from homology"/>
<dbReference type="OrthoDB" id="2019494at2759"/>
<dbReference type="InterPro" id="IPR036638">
    <property type="entry name" value="HLH_DNA-bd_sf"/>
</dbReference>
<protein>
    <submittedName>
        <fullName evidence="9">Transcription factor bHLH129-like isoform X1</fullName>
    </submittedName>
</protein>
<dbReference type="PANTHER" id="PTHR16223:SF177">
    <property type="entry name" value="TRANSCRIPTION FACTOR BHLH129"/>
    <property type="match status" value="1"/>
</dbReference>
<evidence type="ECO:0000313" key="9">
    <source>
        <dbReference type="RefSeq" id="XP_008783787.2"/>
    </source>
</evidence>
<dbReference type="GO" id="GO:0046983">
    <property type="term" value="F:protein dimerization activity"/>
    <property type="evidence" value="ECO:0007669"/>
    <property type="project" value="InterPro"/>
</dbReference>
<dbReference type="GO" id="GO:0005634">
    <property type="term" value="C:nucleus"/>
    <property type="evidence" value="ECO:0007669"/>
    <property type="project" value="UniProtKB-SubCell"/>
</dbReference>
<dbReference type="KEGG" id="pda:103702925"/>
<dbReference type="Pfam" id="PF00010">
    <property type="entry name" value="HLH"/>
    <property type="match status" value="1"/>
</dbReference>
<dbReference type="GeneID" id="103702925"/>
<evidence type="ECO:0000256" key="2">
    <source>
        <dbReference type="ARBA" id="ARBA00005510"/>
    </source>
</evidence>
<dbReference type="Proteomes" id="UP000228380">
    <property type="component" value="Chromosome 14"/>
</dbReference>
<evidence type="ECO:0000259" key="7">
    <source>
        <dbReference type="PROSITE" id="PS50888"/>
    </source>
</evidence>
<feature type="domain" description="BHLH" evidence="7">
    <location>
        <begin position="300"/>
        <end position="350"/>
    </location>
</feature>
<dbReference type="GO" id="GO:0000981">
    <property type="term" value="F:DNA-binding transcription factor activity, RNA polymerase II-specific"/>
    <property type="evidence" value="ECO:0007669"/>
    <property type="project" value="TreeGrafter"/>
</dbReference>
<evidence type="ECO:0000256" key="1">
    <source>
        <dbReference type="ARBA" id="ARBA00004123"/>
    </source>
</evidence>
<comment type="similarity">
    <text evidence="2">Belongs to the bHLH protein family.</text>
</comment>
<evidence type="ECO:0000256" key="4">
    <source>
        <dbReference type="ARBA" id="ARBA00023125"/>
    </source>
</evidence>
<dbReference type="FunFam" id="4.10.280.10:FF:000021">
    <property type="entry name" value="Transcription factor bHLH130 family"/>
    <property type="match status" value="1"/>
</dbReference>
<reference evidence="9" key="2">
    <citation type="submission" date="2025-08" db="UniProtKB">
        <authorList>
            <consortium name="RefSeq"/>
        </authorList>
    </citation>
    <scope>IDENTIFICATION</scope>
    <source>
        <tissue evidence="9">Young leaves</tissue>
    </source>
</reference>
<accession>A0A8B7BRB5</accession>
<evidence type="ECO:0000313" key="8">
    <source>
        <dbReference type="Proteomes" id="UP000228380"/>
    </source>
</evidence>
<name>A0A8B7BRB5_PHODC</name>
<dbReference type="GO" id="GO:0000978">
    <property type="term" value="F:RNA polymerase II cis-regulatory region sequence-specific DNA binding"/>
    <property type="evidence" value="ECO:0007669"/>
    <property type="project" value="TreeGrafter"/>
</dbReference>
<dbReference type="PROSITE" id="PS50888">
    <property type="entry name" value="BHLH"/>
    <property type="match status" value="1"/>
</dbReference>
<evidence type="ECO:0000256" key="6">
    <source>
        <dbReference type="ARBA" id="ARBA00023242"/>
    </source>
</evidence>
<dbReference type="InterPro" id="IPR011598">
    <property type="entry name" value="bHLH_dom"/>
</dbReference>
<comment type="subcellular location">
    <subcellularLocation>
        <location evidence="1">Nucleus</location>
    </subcellularLocation>
</comment>
<dbReference type="AlphaFoldDB" id="A0A8B7BRB5"/>
<dbReference type="SUPFAM" id="SSF47459">
    <property type="entry name" value="HLH, helix-loop-helix DNA-binding domain"/>
    <property type="match status" value="1"/>
</dbReference>
<evidence type="ECO:0000256" key="3">
    <source>
        <dbReference type="ARBA" id="ARBA00023015"/>
    </source>
</evidence>
<sequence length="373" mass="38840">MERSPPNGSKGMAMFPAAGPPAGLARYVSAPGSLLSSIADTVVAGGGGGGEFQMGRFFSGESSCLTSESTCKAGAGAASPDLDPCLSKDGGGGGIGSGMPRSYGVGKISVGALAPPFPAAPAADGSSRGGGSPLIRHSSSPAGFLSHLMVDNGFSVTRDTGSYSQPGTDGVYAMPSTRFKSQMNFSRQGTLSQISEISVPDVGESVGGSNNSTGTAGNVGQSYISSNFSIGSWDDTNSIVFSAPPSKRAKDNNGDIITSLSSIESQFSLPTTSLEIATVEKFLQIQQDQVPFKIRAKRGCATHPRSIAERERRTRISEKLRKLQELVPNMDKQTNTADMLDLAVQHINSLQSQVEILTQERENCICASKQENN</sequence>
<gene>
    <name evidence="9" type="primary">LOC103702925</name>
</gene>
<dbReference type="CDD" id="cd11393">
    <property type="entry name" value="bHLH_AtbHLH_like"/>
    <property type="match status" value="1"/>
</dbReference>
<dbReference type="PANTHER" id="PTHR16223">
    <property type="entry name" value="TRANSCRIPTION FACTOR BHLH83-RELATED"/>
    <property type="match status" value="1"/>
</dbReference>
<evidence type="ECO:0000256" key="5">
    <source>
        <dbReference type="ARBA" id="ARBA00023163"/>
    </source>
</evidence>
<keyword evidence="6" id="KW-0539">Nucleus</keyword>
<keyword evidence="8" id="KW-1185">Reference proteome</keyword>
<reference evidence="8" key="1">
    <citation type="journal article" date="2019" name="Nat. Commun.">
        <title>Genome-wide association mapping of date palm fruit traits.</title>
        <authorList>
            <person name="Hazzouri K.M."/>
            <person name="Gros-Balthazard M."/>
            <person name="Flowers J.M."/>
            <person name="Copetti D."/>
            <person name="Lemansour A."/>
            <person name="Lebrun M."/>
            <person name="Masmoudi K."/>
            <person name="Ferrand S."/>
            <person name="Dhar M.I."/>
            <person name="Fresquez Z.A."/>
            <person name="Rosas U."/>
            <person name="Zhang J."/>
            <person name="Talag J."/>
            <person name="Lee S."/>
            <person name="Kudrna D."/>
            <person name="Powell R.F."/>
            <person name="Leitch I.J."/>
            <person name="Krueger R.R."/>
            <person name="Wing R.A."/>
            <person name="Amiri K.M.A."/>
            <person name="Purugganan M.D."/>
        </authorList>
    </citation>
    <scope>NUCLEOTIDE SEQUENCE [LARGE SCALE GENOMIC DNA]</scope>
    <source>
        <strain evidence="8">cv. Khalas</strain>
    </source>
</reference>
<dbReference type="Gene3D" id="4.10.280.10">
    <property type="entry name" value="Helix-loop-helix DNA-binding domain"/>
    <property type="match status" value="1"/>
</dbReference>
<keyword evidence="5" id="KW-0804">Transcription</keyword>
<dbReference type="InterPro" id="IPR045239">
    <property type="entry name" value="bHLH95_bHLH"/>
</dbReference>
<dbReference type="InterPro" id="IPR045843">
    <property type="entry name" value="IND-like"/>
</dbReference>
<keyword evidence="3" id="KW-0805">Transcription regulation</keyword>
<dbReference type="SMART" id="SM00353">
    <property type="entry name" value="HLH"/>
    <property type="match status" value="1"/>
</dbReference>